<dbReference type="Pfam" id="PF17390">
    <property type="entry name" value="Bac_rhamnosid_C"/>
    <property type="match status" value="1"/>
</dbReference>
<comment type="caution">
    <text evidence="8">The sequence shown here is derived from an EMBL/GenBank/DDBJ whole genome shotgun (WGS) entry which is preliminary data.</text>
</comment>
<dbReference type="EMBL" id="JACRUO010000001">
    <property type="protein sequence ID" value="MBD3689785.1"/>
    <property type="molecule type" value="Genomic_DNA"/>
</dbReference>
<accession>A0A8I0GCT2</accession>
<evidence type="ECO:0000256" key="1">
    <source>
        <dbReference type="ARBA" id="ARBA00001445"/>
    </source>
</evidence>
<organism evidence="8 9">
    <name type="scientific">Nanchangia anserum</name>
    <dbReference type="NCBI Taxonomy" id="2692125"/>
    <lineage>
        <taxon>Bacteria</taxon>
        <taxon>Bacillati</taxon>
        <taxon>Actinomycetota</taxon>
        <taxon>Actinomycetes</taxon>
        <taxon>Actinomycetales</taxon>
        <taxon>Actinomycetaceae</taxon>
        <taxon>Nanchangia</taxon>
    </lineage>
</organism>
<dbReference type="PANTHER" id="PTHR33307">
    <property type="entry name" value="ALPHA-RHAMNOSIDASE (EUROFUNG)"/>
    <property type="match status" value="1"/>
</dbReference>
<feature type="domain" description="Alpha-L-rhamnosidase concanavalin-like" evidence="4">
    <location>
        <begin position="167"/>
        <end position="264"/>
    </location>
</feature>
<dbReference type="InterPro" id="IPR035396">
    <property type="entry name" value="Bac_rhamnosid6H"/>
</dbReference>
<dbReference type="PANTHER" id="PTHR33307:SF6">
    <property type="entry name" value="ALPHA-RHAMNOSIDASE (EUROFUNG)-RELATED"/>
    <property type="match status" value="1"/>
</dbReference>
<comment type="catalytic activity">
    <reaction evidence="1">
        <text>Hydrolysis of terminal non-reducing alpha-L-rhamnose residues in alpha-L-rhamnosides.</text>
        <dbReference type="EC" id="3.2.1.40"/>
    </reaction>
</comment>
<evidence type="ECO:0000313" key="8">
    <source>
        <dbReference type="EMBL" id="MBD3689785.1"/>
    </source>
</evidence>
<evidence type="ECO:0000313" key="9">
    <source>
        <dbReference type="Proteomes" id="UP000627538"/>
    </source>
</evidence>
<dbReference type="Gene3D" id="2.60.120.260">
    <property type="entry name" value="Galactose-binding domain-like"/>
    <property type="match status" value="2"/>
</dbReference>
<dbReference type="InterPro" id="IPR012341">
    <property type="entry name" value="6hp_glycosidase-like_sf"/>
</dbReference>
<keyword evidence="9" id="KW-1185">Reference proteome</keyword>
<keyword evidence="3 8" id="KW-0378">Hydrolase</keyword>
<dbReference type="AlphaFoldDB" id="A0A8I0GCT2"/>
<dbReference type="InterPro" id="IPR008902">
    <property type="entry name" value="Rhamnosid_concanavalin"/>
</dbReference>
<proteinExistence type="predicted"/>
<protein>
    <recommendedName>
        <fullName evidence="2">alpha-L-rhamnosidase</fullName>
        <ecNumber evidence="2">3.2.1.40</ecNumber>
    </recommendedName>
</protein>
<reference evidence="8 9" key="1">
    <citation type="submission" date="2020-08" db="EMBL/GenBank/DDBJ databases">
        <title>Winkia gen. nov., sp. nov., isolated from faeces of the Anser albifrons in China.</title>
        <authorList>
            <person name="Liu Q."/>
        </authorList>
    </citation>
    <scope>NUCLEOTIDE SEQUENCE [LARGE SCALE GENOMIC DNA]</scope>
    <source>
        <strain evidence="8 9">C62</strain>
    </source>
</reference>
<evidence type="ECO:0000259" key="4">
    <source>
        <dbReference type="Pfam" id="PF05592"/>
    </source>
</evidence>
<evidence type="ECO:0000259" key="7">
    <source>
        <dbReference type="Pfam" id="PF17390"/>
    </source>
</evidence>
<gene>
    <name evidence="8" type="ORF">H8R10_06035</name>
</gene>
<dbReference type="Gene3D" id="1.50.10.10">
    <property type="match status" value="1"/>
</dbReference>
<feature type="domain" description="Bacterial alpha-L-rhamnosidase N-terminal" evidence="5">
    <location>
        <begin position="2"/>
        <end position="144"/>
    </location>
</feature>
<dbReference type="Pfam" id="PF08531">
    <property type="entry name" value="Bac_rhamnosid_N"/>
    <property type="match status" value="1"/>
</dbReference>
<dbReference type="EC" id="3.2.1.40" evidence="2"/>
<name>A0A8I0GCT2_9ACTO</name>
<dbReference type="Pfam" id="PF05592">
    <property type="entry name" value="Bac_rhamnosid"/>
    <property type="match status" value="1"/>
</dbReference>
<sequence length="699" mass="76892">MSAHGVVDLLVNGEIAHNETLMPGWFSYRSRHPYCILDITNSLKAGLNTIGLDMADGWWRGRFGFEGGHVNLFGTDQAALLHLDITCASGETLTVDTDETWSLWTSPRPRAALYDGETYDEREDDQEWLMGEGDPVHVTPVTETLVVNESRTIATVEEIVPVSVDERPDGSLLIDFGQNASGRIAFTANFACGESVTLKHAEILYDGELCTRPLREARSIDTFIGAGRGAREYTPRFTVHGFRYATIEGAVCRIQRDSIRMRVIRTPLELTSSLKTSSNLINKLHENIQWSLRSNFVGLPTDCPQRDERLGWTGDIQVFAPAALTLADSAPFLSDWLEDVAAEQREFGGIPLFVPTVPTNAPFDDTAATAVWDDVAVLLPWNLYWFTGERTYLDRHADLAFAWADELVGLLGDDGLWRAPMQLGDWLDPVAPPDAPNRGRTDPDLVANAYVVRSLTVAARIAHEMGCEDKAQAYRAVAERVRTAFMRAYVGEGARMVSHAQTAYSLAINTAILDGESRRQGGEHLAKIVAEDGYVIGTGFAGTPEVLDALTSTAHLDVAYRLLEQTECPSWLYPVTMGATTMWERWDSLRPDGSINPGGMTSFNHYAFGAVADWMYRTILGVTAIEPGFARIRIAPRPGGSLTHARGHIRTPHGDVVVNWRIGGGMLTLTGSTPTLTEVVVGGQVREVRGEFAVTAPWR</sequence>
<evidence type="ECO:0000259" key="5">
    <source>
        <dbReference type="Pfam" id="PF08531"/>
    </source>
</evidence>
<evidence type="ECO:0000256" key="2">
    <source>
        <dbReference type="ARBA" id="ARBA00012652"/>
    </source>
</evidence>
<dbReference type="GO" id="GO:0005975">
    <property type="term" value="P:carbohydrate metabolic process"/>
    <property type="evidence" value="ECO:0007669"/>
    <property type="project" value="InterPro"/>
</dbReference>
<dbReference type="Pfam" id="PF17389">
    <property type="entry name" value="Bac_rhamnosid6H"/>
    <property type="match status" value="1"/>
</dbReference>
<evidence type="ECO:0000256" key="3">
    <source>
        <dbReference type="ARBA" id="ARBA00022801"/>
    </source>
</evidence>
<feature type="domain" description="Alpha-L-rhamnosidase six-hairpin glycosidase" evidence="6">
    <location>
        <begin position="271"/>
        <end position="619"/>
    </location>
</feature>
<evidence type="ECO:0000259" key="6">
    <source>
        <dbReference type="Pfam" id="PF17389"/>
    </source>
</evidence>
<dbReference type="GO" id="GO:0030596">
    <property type="term" value="F:alpha-L-rhamnosidase activity"/>
    <property type="evidence" value="ECO:0007669"/>
    <property type="project" value="UniProtKB-EC"/>
</dbReference>
<dbReference type="InterPro" id="IPR008928">
    <property type="entry name" value="6-hairpin_glycosidase_sf"/>
</dbReference>
<dbReference type="SUPFAM" id="SSF48208">
    <property type="entry name" value="Six-hairpin glycosidases"/>
    <property type="match status" value="1"/>
</dbReference>
<dbReference type="Gene3D" id="2.60.420.10">
    <property type="entry name" value="Maltose phosphorylase, domain 3"/>
    <property type="match status" value="1"/>
</dbReference>
<dbReference type="Proteomes" id="UP000627538">
    <property type="component" value="Unassembled WGS sequence"/>
</dbReference>
<feature type="domain" description="Alpha-L-rhamnosidase C-terminal" evidence="7">
    <location>
        <begin position="621"/>
        <end position="681"/>
    </location>
</feature>
<dbReference type="InterPro" id="IPR016007">
    <property type="entry name" value="Alpha_rhamnosid"/>
</dbReference>
<dbReference type="InterPro" id="IPR013737">
    <property type="entry name" value="Bac_rhamnosid_N"/>
</dbReference>
<dbReference type="InterPro" id="IPR035398">
    <property type="entry name" value="Bac_rhamnosid_C"/>
</dbReference>